<dbReference type="AlphaFoldDB" id="A0A7D8YYZ2"/>
<gene>
    <name evidence="1" type="ORF">VHUM_02513</name>
</gene>
<evidence type="ECO:0000313" key="2">
    <source>
        <dbReference type="Proteomes" id="UP000473826"/>
    </source>
</evidence>
<dbReference type="InterPro" id="IPR018626">
    <property type="entry name" value="LCHN/Anr2"/>
</dbReference>
<protein>
    <submittedName>
        <fullName evidence="1">Uncharacterized protein</fullName>
    </submittedName>
</protein>
<dbReference type="InterPro" id="IPR053056">
    <property type="entry name" value="Lipid_Metab_Assoc_Protein"/>
</dbReference>
<dbReference type="PANTHER" id="PTHR28153">
    <property type="entry name" value="PROTEIN, PUTATIVE-RELATED"/>
    <property type="match status" value="1"/>
</dbReference>
<dbReference type="Pfam" id="PF09804">
    <property type="entry name" value="DENND11"/>
    <property type="match status" value="1"/>
</dbReference>
<evidence type="ECO:0000313" key="1">
    <source>
        <dbReference type="EMBL" id="TXT09039.1"/>
    </source>
</evidence>
<proteinExistence type="predicted"/>
<reference evidence="1 2" key="1">
    <citation type="journal article" date="2019" name="PLoS Genet.">
        <title>Convergent evolution of linked mating-type loci in basidiomycete fungi.</title>
        <authorList>
            <person name="Sun S."/>
            <person name="Coelho M.A."/>
            <person name="Heitman J."/>
            <person name="Nowrousian M."/>
        </authorList>
    </citation>
    <scope>NUCLEOTIDE SEQUENCE [LARGE SCALE GENOMIC DNA]</scope>
    <source>
        <strain evidence="1 2">CBS 4282</strain>
    </source>
</reference>
<dbReference type="Proteomes" id="UP000473826">
    <property type="component" value="Unassembled WGS sequence"/>
</dbReference>
<organism evidence="1 2">
    <name type="scientific">Vanrija humicola</name>
    <name type="common">Yeast</name>
    <name type="synonym">Cryptococcus humicola</name>
    <dbReference type="NCBI Taxonomy" id="5417"/>
    <lineage>
        <taxon>Eukaryota</taxon>
        <taxon>Fungi</taxon>
        <taxon>Dikarya</taxon>
        <taxon>Basidiomycota</taxon>
        <taxon>Agaricomycotina</taxon>
        <taxon>Tremellomycetes</taxon>
        <taxon>Trichosporonales</taxon>
        <taxon>Trichosporonaceae</taxon>
        <taxon>Vanrija</taxon>
    </lineage>
</organism>
<keyword evidence="2" id="KW-1185">Reference proteome</keyword>
<name>A0A7D8YYZ2_VANHU</name>
<dbReference type="GO" id="GO:0005811">
    <property type="term" value="C:lipid droplet"/>
    <property type="evidence" value="ECO:0007669"/>
    <property type="project" value="TreeGrafter"/>
</dbReference>
<comment type="caution">
    <text evidence="1">The sequence shown here is derived from an EMBL/GenBank/DDBJ whole genome shotgun (WGS) entry which is preliminary data.</text>
</comment>
<dbReference type="EMBL" id="QKWK01000006">
    <property type="protein sequence ID" value="TXT09039.1"/>
    <property type="molecule type" value="Genomic_DNA"/>
</dbReference>
<dbReference type="OrthoDB" id="2152680at2759"/>
<dbReference type="PANTHER" id="PTHR28153:SF1">
    <property type="entry name" value="DUF4484 DOMAIN-CONTAINING PROTEIN"/>
    <property type="match status" value="1"/>
</dbReference>
<sequence>MPPTFPPIAALFLTHFDDLKGQEVTYYRSLSEAATLPPKLIEHASLPSGLHLLDEDLITFSHHGFPGVGLFRSRQAVGGRGRRMGTLGVVLAPPGAPDNLFDLASPLEDIFDRLEGLDNPFAKDGDDKAAASAYLDTVWEQYAATSLDAPVTQSGTAVAERMARTSVSVRV</sequence>
<accession>A0A7D8YYZ2</accession>